<dbReference type="Proteomes" id="UP000663879">
    <property type="component" value="Unassembled WGS sequence"/>
</dbReference>
<accession>A0A813LZG7</accession>
<comment type="pathway">
    <text evidence="2">Protein modification; protein ubiquitination.</text>
</comment>
<evidence type="ECO:0000313" key="6">
    <source>
        <dbReference type="EMBL" id="CAF0708856.1"/>
    </source>
</evidence>
<keyword evidence="3" id="KW-0833">Ubl conjugation pathway</keyword>
<dbReference type="InterPro" id="IPR040394">
    <property type="entry name" value="FBX25/32"/>
</dbReference>
<feature type="domain" description="F-box" evidence="5">
    <location>
        <begin position="249"/>
        <end position="290"/>
    </location>
</feature>
<protein>
    <recommendedName>
        <fullName evidence="5">F-box domain-containing protein</fullName>
    </recommendedName>
</protein>
<evidence type="ECO:0000256" key="1">
    <source>
        <dbReference type="ARBA" id="ARBA00004123"/>
    </source>
</evidence>
<dbReference type="SMART" id="SM00256">
    <property type="entry name" value="FBOX"/>
    <property type="match status" value="1"/>
</dbReference>
<dbReference type="AlphaFoldDB" id="A0A813LZG7"/>
<evidence type="ECO:0000256" key="3">
    <source>
        <dbReference type="ARBA" id="ARBA00022786"/>
    </source>
</evidence>
<dbReference type="EMBL" id="CAJNOC010000037">
    <property type="protein sequence ID" value="CAF0708856.1"/>
    <property type="molecule type" value="Genomic_DNA"/>
</dbReference>
<comment type="caution">
    <text evidence="6">The sequence shown here is derived from an EMBL/GenBank/DDBJ whole genome shotgun (WGS) entry which is preliminary data.</text>
</comment>
<dbReference type="OrthoDB" id="9991467at2759"/>
<dbReference type="InterPro" id="IPR001810">
    <property type="entry name" value="F-box_dom"/>
</dbReference>
<reference evidence="6" key="1">
    <citation type="submission" date="2021-02" db="EMBL/GenBank/DDBJ databases">
        <authorList>
            <person name="Nowell W R."/>
        </authorList>
    </citation>
    <scope>NUCLEOTIDE SEQUENCE</scope>
    <source>
        <strain evidence="6">Ploen Becks lab</strain>
    </source>
</reference>
<dbReference type="GO" id="GO:0005634">
    <property type="term" value="C:nucleus"/>
    <property type="evidence" value="ECO:0007669"/>
    <property type="project" value="UniProtKB-SubCell"/>
</dbReference>
<evidence type="ECO:0000313" key="7">
    <source>
        <dbReference type="Proteomes" id="UP000663879"/>
    </source>
</evidence>
<name>A0A813LZG7_9BILA</name>
<keyword evidence="4" id="KW-0539">Nucleus</keyword>
<evidence type="ECO:0000256" key="2">
    <source>
        <dbReference type="ARBA" id="ARBA00004906"/>
    </source>
</evidence>
<evidence type="ECO:0000256" key="4">
    <source>
        <dbReference type="ARBA" id="ARBA00023242"/>
    </source>
</evidence>
<dbReference type="PANTHER" id="PTHR13123:SF7">
    <property type="entry name" value="LD30288P"/>
    <property type="match status" value="1"/>
</dbReference>
<dbReference type="PANTHER" id="PTHR13123">
    <property type="entry name" value="LD30288P"/>
    <property type="match status" value="1"/>
</dbReference>
<organism evidence="6 7">
    <name type="scientific">Brachionus calyciflorus</name>
    <dbReference type="NCBI Taxonomy" id="104777"/>
    <lineage>
        <taxon>Eukaryota</taxon>
        <taxon>Metazoa</taxon>
        <taxon>Spiralia</taxon>
        <taxon>Gnathifera</taxon>
        <taxon>Rotifera</taxon>
        <taxon>Eurotatoria</taxon>
        <taxon>Monogononta</taxon>
        <taxon>Pseudotrocha</taxon>
        <taxon>Ploima</taxon>
        <taxon>Brachionidae</taxon>
        <taxon>Brachionus</taxon>
    </lineage>
</organism>
<dbReference type="GO" id="GO:0019005">
    <property type="term" value="C:SCF ubiquitin ligase complex"/>
    <property type="evidence" value="ECO:0007669"/>
    <property type="project" value="TreeGrafter"/>
</dbReference>
<keyword evidence="7" id="KW-1185">Reference proteome</keyword>
<evidence type="ECO:0000259" key="5">
    <source>
        <dbReference type="SMART" id="SM00256"/>
    </source>
</evidence>
<dbReference type="InterPro" id="IPR036047">
    <property type="entry name" value="F-box-like_dom_sf"/>
</dbReference>
<gene>
    <name evidence="6" type="ORF">OXX778_LOCUS693</name>
</gene>
<proteinExistence type="predicted"/>
<sequence>MPYLGKDWRSSGEKWIRTEQGWERCKTLESILNDLNIGYRTETLRKNDSKDKKKLKNDTLYYLFDELNDNSDCELSENDSENDLTQRVDEKSTIKNQPCIYLHEKKSSDRKNNAPKLSVSEVLNGLDMPGAVRDFKRFNYVCQLVKIIIEEKLNMLSGNGQRTLFMIIKIMICHVLRTQENGNIVKKLLVTLKKKIQEGIFFYFHYIGSQKLCENHLTKISKWQEILDKSTKWKHLNKENINTGYFEMMPNDCKLEILRRLNSGLDLVNLSMCNKSLNQAISNEILVWKNLCQFHFNQSQINQRVKQMKKQNKEDEINEETSQNSNDFRDNAVDWKLIYFKLKKRYGQKEVYADMVHKCMSCKCLFWKEIGHPCRHEMMNNSSNDDSSVFETRCEPITPRKLIDLLFF</sequence>
<dbReference type="SUPFAM" id="SSF81383">
    <property type="entry name" value="F-box domain"/>
    <property type="match status" value="1"/>
</dbReference>
<dbReference type="UniPathway" id="UPA00143"/>
<comment type="subcellular location">
    <subcellularLocation>
        <location evidence="1">Nucleus</location>
    </subcellularLocation>
</comment>
<dbReference type="GO" id="GO:0016567">
    <property type="term" value="P:protein ubiquitination"/>
    <property type="evidence" value="ECO:0007669"/>
    <property type="project" value="UniProtKB-UniPathway"/>
</dbReference>
<dbReference type="GO" id="GO:0005737">
    <property type="term" value="C:cytoplasm"/>
    <property type="evidence" value="ECO:0007669"/>
    <property type="project" value="TreeGrafter"/>
</dbReference>